<evidence type="ECO:0000259" key="20">
    <source>
        <dbReference type="PROSITE" id="PS50110"/>
    </source>
</evidence>
<dbReference type="InterPro" id="IPR003594">
    <property type="entry name" value="HATPase_dom"/>
</dbReference>
<feature type="modified residue" description="Phosphohistidine" evidence="16">
    <location>
        <position position="1362"/>
    </location>
</feature>
<evidence type="ECO:0000313" key="25">
    <source>
        <dbReference type="Proteomes" id="UP000295729"/>
    </source>
</evidence>
<dbReference type="Pfam" id="PF02518">
    <property type="entry name" value="HATPase_c"/>
    <property type="match status" value="1"/>
</dbReference>
<comment type="catalytic activity">
    <reaction evidence="1">
        <text>ATP + protein L-histidine = ADP + protein N-phospho-L-histidine.</text>
        <dbReference type="EC" id="2.7.13.3"/>
    </reaction>
</comment>
<dbReference type="PROSITE" id="PS50110">
    <property type="entry name" value="RESPONSE_REGULATORY"/>
    <property type="match status" value="2"/>
</dbReference>
<dbReference type="Proteomes" id="UP000295729">
    <property type="component" value="Unassembled WGS sequence"/>
</dbReference>
<dbReference type="Pfam" id="PF00512">
    <property type="entry name" value="HisKA"/>
    <property type="match status" value="1"/>
</dbReference>
<evidence type="ECO:0000259" key="23">
    <source>
        <dbReference type="PROSITE" id="PS50894"/>
    </source>
</evidence>
<dbReference type="EMBL" id="SNZA01000001">
    <property type="protein sequence ID" value="TDR15464.1"/>
    <property type="molecule type" value="Genomic_DNA"/>
</dbReference>
<dbReference type="CDD" id="cd00130">
    <property type="entry name" value="PAS"/>
    <property type="match status" value="3"/>
</dbReference>
<keyword evidence="6" id="KW-0808">Transferase</keyword>
<keyword evidence="12" id="KW-0902">Two-component regulatory system</keyword>
<keyword evidence="9" id="KW-0418">Kinase</keyword>
<evidence type="ECO:0000256" key="15">
    <source>
        <dbReference type="ARBA" id="ARBA00068150"/>
    </source>
</evidence>
<evidence type="ECO:0000256" key="17">
    <source>
        <dbReference type="PROSITE-ProRule" id="PRU00169"/>
    </source>
</evidence>
<dbReference type="SMART" id="SM00388">
    <property type="entry name" value="HisKA"/>
    <property type="match status" value="1"/>
</dbReference>
<dbReference type="Pfam" id="PF00989">
    <property type="entry name" value="PAS"/>
    <property type="match status" value="2"/>
</dbReference>
<proteinExistence type="predicted"/>
<evidence type="ECO:0000256" key="9">
    <source>
        <dbReference type="ARBA" id="ARBA00022777"/>
    </source>
</evidence>
<dbReference type="InterPro" id="IPR036641">
    <property type="entry name" value="HPT_dom_sf"/>
</dbReference>
<dbReference type="Gene3D" id="3.40.50.2300">
    <property type="match status" value="2"/>
</dbReference>
<evidence type="ECO:0000256" key="4">
    <source>
        <dbReference type="ARBA" id="ARBA00022475"/>
    </source>
</evidence>
<evidence type="ECO:0000313" key="24">
    <source>
        <dbReference type="EMBL" id="TDR15464.1"/>
    </source>
</evidence>
<feature type="modified residue" description="4-aspartylphosphate" evidence="17">
    <location>
        <position position="1069"/>
    </location>
</feature>
<evidence type="ECO:0000259" key="19">
    <source>
        <dbReference type="PROSITE" id="PS50109"/>
    </source>
</evidence>
<evidence type="ECO:0000256" key="2">
    <source>
        <dbReference type="ARBA" id="ARBA00004651"/>
    </source>
</evidence>
<gene>
    <name evidence="24" type="ORF">C8D85_0829</name>
</gene>
<evidence type="ECO:0000256" key="11">
    <source>
        <dbReference type="ARBA" id="ARBA00022989"/>
    </source>
</evidence>
<dbReference type="FunFam" id="1.10.287.130:FF:000002">
    <property type="entry name" value="Two-component osmosensing histidine kinase"/>
    <property type="match status" value="1"/>
</dbReference>
<dbReference type="GO" id="GO:0000155">
    <property type="term" value="F:phosphorelay sensor kinase activity"/>
    <property type="evidence" value="ECO:0007669"/>
    <property type="project" value="InterPro"/>
</dbReference>
<feature type="transmembrane region" description="Helical" evidence="18">
    <location>
        <begin position="6"/>
        <end position="28"/>
    </location>
</feature>
<dbReference type="PROSITE" id="PS50113">
    <property type="entry name" value="PAC"/>
    <property type="match status" value="3"/>
</dbReference>
<dbReference type="FunFam" id="3.30.565.10:FF:000010">
    <property type="entry name" value="Sensor histidine kinase RcsC"/>
    <property type="match status" value="1"/>
</dbReference>
<dbReference type="GO" id="GO:0006355">
    <property type="term" value="P:regulation of DNA-templated transcription"/>
    <property type="evidence" value="ECO:0007669"/>
    <property type="project" value="InterPro"/>
</dbReference>
<dbReference type="InterPro" id="IPR005467">
    <property type="entry name" value="His_kinase_dom"/>
</dbReference>
<evidence type="ECO:0000259" key="22">
    <source>
        <dbReference type="PROSITE" id="PS50113"/>
    </source>
</evidence>
<evidence type="ECO:0000256" key="13">
    <source>
        <dbReference type="ARBA" id="ARBA00023136"/>
    </source>
</evidence>
<evidence type="ECO:0000259" key="21">
    <source>
        <dbReference type="PROSITE" id="PS50112"/>
    </source>
</evidence>
<dbReference type="CDD" id="cd00082">
    <property type="entry name" value="HisKA"/>
    <property type="match status" value="1"/>
</dbReference>
<accession>A0A4R6XD05</accession>
<dbReference type="InterPro" id="IPR008207">
    <property type="entry name" value="Sig_transdc_His_kin_Hpt_dom"/>
</dbReference>
<organism evidence="24 25">
    <name type="scientific">Marinomonas communis</name>
    <dbReference type="NCBI Taxonomy" id="28254"/>
    <lineage>
        <taxon>Bacteria</taxon>
        <taxon>Pseudomonadati</taxon>
        <taxon>Pseudomonadota</taxon>
        <taxon>Gammaproteobacteria</taxon>
        <taxon>Oceanospirillales</taxon>
        <taxon>Oceanospirillaceae</taxon>
        <taxon>Marinomonas</taxon>
    </lineage>
</organism>
<comment type="caution">
    <text evidence="24">The sequence shown here is derived from an EMBL/GenBank/DDBJ whole genome shotgun (WGS) entry which is preliminary data.</text>
</comment>
<dbReference type="InterPro" id="IPR000014">
    <property type="entry name" value="PAS"/>
</dbReference>
<evidence type="ECO:0000256" key="5">
    <source>
        <dbReference type="ARBA" id="ARBA00022553"/>
    </source>
</evidence>
<dbReference type="PANTHER" id="PTHR45339:SF1">
    <property type="entry name" value="HYBRID SIGNAL TRANSDUCTION HISTIDINE KINASE J"/>
    <property type="match status" value="1"/>
</dbReference>
<dbReference type="InterPro" id="IPR011006">
    <property type="entry name" value="CheY-like_superfamily"/>
</dbReference>
<dbReference type="GO" id="GO:0005524">
    <property type="term" value="F:ATP binding"/>
    <property type="evidence" value="ECO:0007669"/>
    <property type="project" value="UniProtKB-KW"/>
</dbReference>
<feature type="domain" description="PAC" evidence="22">
    <location>
        <begin position="713"/>
        <end position="765"/>
    </location>
</feature>
<reference evidence="24 25" key="1">
    <citation type="submission" date="2019-03" db="EMBL/GenBank/DDBJ databases">
        <title>Genomic Encyclopedia of Type Strains, Phase IV (KMG-IV): sequencing the most valuable type-strain genomes for metagenomic binning, comparative biology and taxonomic classification.</title>
        <authorList>
            <person name="Goeker M."/>
        </authorList>
    </citation>
    <scope>NUCLEOTIDE SEQUENCE [LARGE SCALE GENOMIC DNA]</scope>
    <source>
        <strain evidence="24 25">DSM 5604</strain>
    </source>
</reference>
<feature type="domain" description="Response regulatory" evidence="20">
    <location>
        <begin position="1160"/>
        <end position="1278"/>
    </location>
</feature>
<evidence type="ECO:0000256" key="3">
    <source>
        <dbReference type="ARBA" id="ARBA00012438"/>
    </source>
</evidence>
<dbReference type="InterPro" id="IPR001789">
    <property type="entry name" value="Sig_transdc_resp-reg_receiver"/>
</dbReference>
<keyword evidence="5 17" id="KW-0597">Phosphoprotein</keyword>
<keyword evidence="7 18" id="KW-0812">Transmembrane</keyword>
<feature type="modified residue" description="4-aspartylphosphate" evidence="17">
    <location>
        <position position="1211"/>
    </location>
</feature>
<dbReference type="SUPFAM" id="SSF52172">
    <property type="entry name" value="CheY-like"/>
    <property type="match status" value="2"/>
</dbReference>
<keyword evidence="10" id="KW-0067">ATP-binding</keyword>
<dbReference type="OrthoDB" id="6110612at2"/>
<dbReference type="InterPro" id="IPR013767">
    <property type="entry name" value="PAS_fold"/>
</dbReference>
<dbReference type="InterPro" id="IPR048760">
    <property type="entry name" value="VP0354-like_sensor_dom"/>
</dbReference>
<feature type="domain" description="PAC" evidence="22">
    <location>
        <begin position="586"/>
        <end position="638"/>
    </location>
</feature>
<dbReference type="Gene3D" id="3.30.450.20">
    <property type="entry name" value="PAS domain"/>
    <property type="match status" value="4"/>
</dbReference>
<evidence type="ECO:0000256" key="18">
    <source>
        <dbReference type="SAM" id="Phobius"/>
    </source>
</evidence>
<dbReference type="PROSITE" id="PS50112">
    <property type="entry name" value="PAS"/>
    <property type="match status" value="3"/>
</dbReference>
<evidence type="ECO:0000256" key="16">
    <source>
        <dbReference type="PROSITE-ProRule" id="PRU00110"/>
    </source>
</evidence>
<evidence type="ECO:0000256" key="6">
    <source>
        <dbReference type="ARBA" id="ARBA00022679"/>
    </source>
</evidence>
<dbReference type="Gene3D" id="3.30.565.10">
    <property type="entry name" value="Histidine kinase-like ATPase, C-terminal domain"/>
    <property type="match status" value="1"/>
</dbReference>
<dbReference type="Gene3D" id="1.10.287.130">
    <property type="match status" value="1"/>
</dbReference>
<dbReference type="InterPro" id="IPR035965">
    <property type="entry name" value="PAS-like_dom_sf"/>
</dbReference>
<dbReference type="SMART" id="SM00091">
    <property type="entry name" value="PAS"/>
    <property type="match status" value="3"/>
</dbReference>
<dbReference type="EC" id="2.7.13.3" evidence="3"/>
<evidence type="ECO:0000256" key="8">
    <source>
        <dbReference type="ARBA" id="ARBA00022741"/>
    </source>
</evidence>
<dbReference type="PROSITE" id="PS50894">
    <property type="entry name" value="HPT"/>
    <property type="match status" value="1"/>
</dbReference>
<dbReference type="InterPro" id="IPR036890">
    <property type="entry name" value="HATPase_C_sf"/>
</dbReference>
<keyword evidence="4" id="KW-1003">Cell membrane</keyword>
<evidence type="ECO:0000256" key="10">
    <source>
        <dbReference type="ARBA" id="ARBA00022840"/>
    </source>
</evidence>
<evidence type="ECO:0000256" key="7">
    <source>
        <dbReference type="ARBA" id="ARBA00022692"/>
    </source>
</evidence>
<dbReference type="Pfam" id="PF01627">
    <property type="entry name" value="Hpt"/>
    <property type="match status" value="1"/>
</dbReference>
<dbReference type="PRINTS" id="PR00344">
    <property type="entry name" value="BCTRLSENSOR"/>
</dbReference>
<dbReference type="SUPFAM" id="SSF55785">
    <property type="entry name" value="PYP-like sensor domain (PAS domain)"/>
    <property type="match status" value="3"/>
</dbReference>
<evidence type="ECO:0000256" key="1">
    <source>
        <dbReference type="ARBA" id="ARBA00000085"/>
    </source>
</evidence>
<dbReference type="SMART" id="SM00448">
    <property type="entry name" value="REC"/>
    <property type="match status" value="2"/>
</dbReference>
<name>A0A4R6XD05_9GAMM</name>
<keyword evidence="8" id="KW-0547">Nucleotide-binding</keyword>
<feature type="transmembrane region" description="Helical" evidence="18">
    <location>
        <begin position="314"/>
        <end position="339"/>
    </location>
</feature>
<dbReference type="Pfam" id="PF08447">
    <property type="entry name" value="PAS_3"/>
    <property type="match status" value="1"/>
</dbReference>
<dbReference type="SUPFAM" id="SSF47384">
    <property type="entry name" value="Homodimeric domain of signal transducing histidine kinase"/>
    <property type="match status" value="1"/>
</dbReference>
<dbReference type="PROSITE" id="PS50109">
    <property type="entry name" value="HIS_KIN"/>
    <property type="match status" value="1"/>
</dbReference>
<feature type="domain" description="Response regulatory" evidence="20">
    <location>
        <begin position="1015"/>
        <end position="1139"/>
    </location>
</feature>
<comment type="subcellular location">
    <subcellularLocation>
        <location evidence="2">Cell membrane</location>
        <topology evidence="2">Multi-pass membrane protein</topology>
    </subcellularLocation>
</comment>
<dbReference type="SMART" id="SM00086">
    <property type="entry name" value="PAC"/>
    <property type="match status" value="3"/>
</dbReference>
<feature type="domain" description="PAS" evidence="21">
    <location>
        <begin position="497"/>
        <end position="542"/>
    </location>
</feature>
<dbReference type="Pfam" id="PF00072">
    <property type="entry name" value="Response_reg"/>
    <property type="match status" value="2"/>
</dbReference>
<dbReference type="GO" id="GO:0005886">
    <property type="term" value="C:plasma membrane"/>
    <property type="evidence" value="ECO:0007669"/>
    <property type="project" value="UniProtKB-SubCell"/>
</dbReference>
<dbReference type="RefSeq" id="WP_133560075.1">
    <property type="nucleotide sequence ID" value="NZ_SNZA01000001.1"/>
</dbReference>
<sequence>MKSAIRWGVIGLLVAGFFVASSYFLYWVQHQRLLSNHSLEMEEDLIEQRQILLTEIDELASDLRFMLSVPPIQGIIRATDNGGVDPFDQSPLETWKSRLGEIFKSYVSAHESAYQIRYIGIENNGKELVRVDKSESGIMKVAETGLQSKGSRDYYKEITSPTFSGLYISDITLNREQGVIQIPHTPTIRFAIQVYSDSGQLFGFIMVNVAVEKMFQRLLNATDPDTLLYITNDTGAFVMHPDKQNAFAFEFGEGGSVWDASIHQRNDKVTTATLYQTDGNLEGLYASEVIPLVEGKNSITIRLLKPLSSINNEALFNTLYSFIMFLVGMGVFSVFFVIYRASVRSQNELALEKAQINAIVEGSQDAIIGVSMEGRITDWNPSATKMFGFTKEEVLGEYTHNVFLTESTKEEEDKIRQDLLLGKQVKLFETQRQTKSGQVLLVSISASPIRDEHENVVGVSKIVRDISEQKQLEHQLEEFNHMLEQQIQERTEELKRTYSMQSAILDNAAHAVIATDLEGVITLFNPAAESMLEYKQDELVGKLTPKVFHLESEVVGRAKLFSEELEESIDPGFQVFVAKTLKGLKNEHEWTYVSKSGKFISVYLSVTGIYDDKENLIGFLGMATDISELVSNRNRLEALKEQLSIASDIADIGIWSWDPGSGAITWNEKMFEVYDMSPDDSIDAQAWIDMVAEEDRERANKHFERFAEGKGGSDISFDVIAASGKRKTIQASATIEHNPLNNAIKLVGINKDISEQVRYEQALKDAKDASDQANKTKSEFVANMSHEIRTPMNAIIGLLELLGKTSLDEKQLDYVAKSDGAARSLLNILNDILDFSKVEAGKLEIDPHPFSLHDLAENVATVLNANLGDKPIELIIDVDPKLPSFITLDSFRLQQIIINLAGNAIKFTHQGMVQIKFSARTDSALQIDIIDTGIGIPKNKQEKILEAFGQAEASTVREFGGTGLGLIITQKLIDLMGGQFSFVSEEGAGSTFSAVIPYKSSFDENVFTPESQQLNVLIVDDLPEALEACRHIVEGLTWHAETASNGEDAINLIRHHAEQGHHFDLILMDWSMPKMSGWETIVKIRQLGSEFFSGKMFVVTAYGKDAEVQGHYDGEKIVDDIIQKPLSASVLVDRIAEHSLLRVKGSINFSSNMTRLHGYRLLLVEDNSINQLVAREILEAEGAMVDVVANGREAITAVEQSEVPYALVLMDIQMPIMDGYEATRQLRKRYDADTLPIVAMTANAMASDRREALDVGMNDHVSKPFNSADLVRTILKYIYGQFEAPQLNSDCVESNEHHSYPVDMSDGDEFFVPQLALARLGGNQTIFQAALEAYLGDSVELMGGFVSELDETNIKSMAILAHTFKGASATVGADKLASVLKELELQLKNGEIENYYTLVKKMQSYYEHSIVAIELYLKEKNVSTVAEGSKNRNALTDEALAELKELLEHSNMKALKLYDELVQLNDLKSDQNLEGMKPLIDKLSFQEALQWLDKYMASRREA</sequence>
<dbReference type="SUPFAM" id="SSF103190">
    <property type="entry name" value="Sensory domain-like"/>
    <property type="match status" value="1"/>
</dbReference>
<dbReference type="InterPro" id="IPR036097">
    <property type="entry name" value="HisK_dim/P_sf"/>
</dbReference>
<dbReference type="InterPro" id="IPR000700">
    <property type="entry name" value="PAS-assoc_C"/>
</dbReference>
<dbReference type="InterPro" id="IPR001610">
    <property type="entry name" value="PAC"/>
</dbReference>
<keyword evidence="11 18" id="KW-1133">Transmembrane helix</keyword>
<feature type="domain" description="HPt" evidence="23">
    <location>
        <begin position="1323"/>
        <end position="1416"/>
    </location>
</feature>
<protein>
    <recommendedName>
        <fullName evidence="15">Sensory/regulatory protein RpfC</fullName>
        <ecNumber evidence="3">2.7.13.3</ecNumber>
    </recommendedName>
</protein>
<comment type="subunit">
    <text evidence="14">At low DSF concentrations, interacts with RpfF.</text>
</comment>
<dbReference type="NCBIfam" id="TIGR00229">
    <property type="entry name" value="sensory_box"/>
    <property type="match status" value="2"/>
</dbReference>
<dbReference type="PANTHER" id="PTHR45339">
    <property type="entry name" value="HYBRID SIGNAL TRANSDUCTION HISTIDINE KINASE J"/>
    <property type="match status" value="1"/>
</dbReference>
<feature type="domain" description="PAS" evidence="21">
    <location>
        <begin position="352"/>
        <end position="422"/>
    </location>
</feature>
<dbReference type="CDD" id="cd17546">
    <property type="entry name" value="REC_hyHK_CKI1_RcsC-like"/>
    <property type="match status" value="2"/>
</dbReference>
<dbReference type="SUPFAM" id="SSF47226">
    <property type="entry name" value="Histidine-containing phosphotransfer domain, HPT domain"/>
    <property type="match status" value="1"/>
</dbReference>
<dbReference type="Gene3D" id="1.20.120.160">
    <property type="entry name" value="HPT domain"/>
    <property type="match status" value="1"/>
</dbReference>
<dbReference type="SMART" id="SM00387">
    <property type="entry name" value="HATPase_c"/>
    <property type="match status" value="1"/>
</dbReference>
<feature type="domain" description="Histidine kinase" evidence="19">
    <location>
        <begin position="783"/>
        <end position="1000"/>
    </location>
</feature>
<evidence type="ECO:0000256" key="14">
    <source>
        <dbReference type="ARBA" id="ARBA00064003"/>
    </source>
</evidence>
<keyword evidence="25" id="KW-1185">Reference proteome</keyword>
<evidence type="ECO:0000256" key="12">
    <source>
        <dbReference type="ARBA" id="ARBA00023012"/>
    </source>
</evidence>
<feature type="domain" description="PAC" evidence="22">
    <location>
        <begin position="426"/>
        <end position="478"/>
    </location>
</feature>
<keyword evidence="13 18" id="KW-0472">Membrane</keyword>
<feature type="domain" description="PAS" evidence="21">
    <location>
        <begin position="639"/>
        <end position="710"/>
    </location>
</feature>
<dbReference type="SUPFAM" id="SSF55874">
    <property type="entry name" value="ATPase domain of HSP90 chaperone/DNA topoisomerase II/histidine kinase"/>
    <property type="match status" value="1"/>
</dbReference>
<dbReference type="Pfam" id="PF21623">
    <property type="entry name" value="HK_sensor_dom_bact"/>
    <property type="match status" value="1"/>
</dbReference>
<dbReference type="InterPro" id="IPR003661">
    <property type="entry name" value="HisK_dim/P_dom"/>
</dbReference>
<dbReference type="InterPro" id="IPR029151">
    <property type="entry name" value="Sensor-like_sf"/>
</dbReference>
<dbReference type="InterPro" id="IPR013655">
    <property type="entry name" value="PAS_fold_3"/>
</dbReference>
<dbReference type="InterPro" id="IPR004358">
    <property type="entry name" value="Sig_transdc_His_kin-like_C"/>
</dbReference>